<dbReference type="EMBL" id="SRLO01000196">
    <property type="protein sequence ID" value="TNN67966.1"/>
    <property type="molecule type" value="Genomic_DNA"/>
</dbReference>
<evidence type="ECO:0000313" key="1">
    <source>
        <dbReference type="EMBL" id="TNN67966.1"/>
    </source>
</evidence>
<name>A0A4Z2HQ54_9TELE</name>
<organism evidence="1 2">
    <name type="scientific">Liparis tanakae</name>
    <name type="common">Tanaka's snailfish</name>
    <dbReference type="NCBI Taxonomy" id="230148"/>
    <lineage>
        <taxon>Eukaryota</taxon>
        <taxon>Metazoa</taxon>
        <taxon>Chordata</taxon>
        <taxon>Craniata</taxon>
        <taxon>Vertebrata</taxon>
        <taxon>Euteleostomi</taxon>
        <taxon>Actinopterygii</taxon>
        <taxon>Neopterygii</taxon>
        <taxon>Teleostei</taxon>
        <taxon>Neoteleostei</taxon>
        <taxon>Acanthomorphata</taxon>
        <taxon>Eupercaria</taxon>
        <taxon>Perciformes</taxon>
        <taxon>Cottioidei</taxon>
        <taxon>Cottales</taxon>
        <taxon>Liparidae</taxon>
        <taxon>Liparis</taxon>
    </lineage>
</organism>
<reference evidence="1 2" key="1">
    <citation type="submission" date="2019-03" db="EMBL/GenBank/DDBJ databases">
        <title>First draft genome of Liparis tanakae, snailfish: a comprehensive survey of snailfish specific genes.</title>
        <authorList>
            <person name="Kim W."/>
            <person name="Song I."/>
            <person name="Jeong J.-H."/>
            <person name="Kim D."/>
            <person name="Kim S."/>
            <person name="Ryu S."/>
            <person name="Song J.Y."/>
            <person name="Lee S.K."/>
        </authorList>
    </citation>
    <scope>NUCLEOTIDE SEQUENCE [LARGE SCALE GENOMIC DNA]</scope>
    <source>
        <tissue evidence="1">Muscle</tissue>
    </source>
</reference>
<sequence>MAGSSFQSLMKMKGAPAALSRRSGELDPAAQVPGVLFEGIPLFAQSRVVVHLFILPRIPIAS</sequence>
<protein>
    <submittedName>
        <fullName evidence="1">Uncharacterized protein</fullName>
    </submittedName>
</protein>
<accession>A0A4Z2HQ54</accession>
<comment type="caution">
    <text evidence="1">The sequence shown here is derived from an EMBL/GenBank/DDBJ whole genome shotgun (WGS) entry which is preliminary data.</text>
</comment>
<dbReference type="Proteomes" id="UP000314294">
    <property type="component" value="Unassembled WGS sequence"/>
</dbReference>
<evidence type="ECO:0000313" key="2">
    <source>
        <dbReference type="Proteomes" id="UP000314294"/>
    </source>
</evidence>
<dbReference type="AlphaFoldDB" id="A0A4Z2HQ54"/>
<proteinExistence type="predicted"/>
<gene>
    <name evidence="1" type="ORF">EYF80_021758</name>
</gene>
<keyword evidence="2" id="KW-1185">Reference proteome</keyword>